<dbReference type="AlphaFoldDB" id="A0A6C0EYE5"/>
<evidence type="ECO:0000313" key="1">
    <source>
        <dbReference type="EMBL" id="QHT33721.1"/>
    </source>
</evidence>
<name>A0A6C0EYE5_9ZZZZ</name>
<proteinExistence type="predicted"/>
<organism evidence="1">
    <name type="scientific">viral metagenome</name>
    <dbReference type="NCBI Taxonomy" id="1070528"/>
    <lineage>
        <taxon>unclassified sequences</taxon>
        <taxon>metagenomes</taxon>
        <taxon>organismal metagenomes</taxon>
    </lineage>
</organism>
<accession>A0A6C0EYE5</accession>
<protein>
    <submittedName>
        <fullName evidence="1">Uncharacterized protein</fullName>
    </submittedName>
</protein>
<sequence>MTSSINTSLTCNSAKVWAFYHEHPEIDFEKMNIMFTDIIASIMHSTNPVNNSNITSQILNGIANIQSQLTSQQMEYGKLLFLKLTEFKKEYIDDLKMILSSNIADKIAPLIKESNGSILDKTHLLLTELVPKNNENLSRQINENIKSFCSSITEEISKTSKTDGEPLSQSSLDDFIKTIDAKFSNVIDSTRKMVDSNKDATLTQFSSISSSQISLQSEVKDVLKRMENSSSKGKISENIVLNILRGLFPSAEVEYVGSQKESGDIMIHRKDRQRILVENKCYESKTVGSDQVKKFIHDVDTQNCSGLFLSQEGGIVNKNNFEINIHNRNVLLYIHNVNYDQDIIKIAIDIIDSFKSKLDEITTTDDYSISKDTLDDINNEYQMFVEQKLIQLKMIKEFSQKITKSIEDLQLPILDKLLSSKYGFLSSKCFCEKCGYVAKNQHALSCHKRGSCGKQVETISPINIQLQPSVQPSAQQPVVQAVVQPSIQQPVQQKQVKTFTKIVVSPSLNK</sequence>
<reference evidence="1" key="1">
    <citation type="journal article" date="2020" name="Nature">
        <title>Giant virus diversity and host interactions through global metagenomics.</title>
        <authorList>
            <person name="Schulz F."/>
            <person name="Roux S."/>
            <person name="Paez-Espino D."/>
            <person name="Jungbluth S."/>
            <person name="Walsh D.A."/>
            <person name="Denef V.J."/>
            <person name="McMahon K.D."/>
            <person name="Konstantinidis K.T."/>
            <person name="Eloe-Fadrosh E.A."/>
            <person name="Kyrpides N.C."/>
            <person name="Woyke T."/>
        </authorList>
    </citation>
    <scope>NUCLEOTIDE SEQUENCE</scope>
    <source>
        <strain evidence="1">GVMAG-M-3300009161-36</strain>
    </source>
</reference>
<dbReference type="EMBL" id="MN738975">
    <property type="protein sequence ID" value="QHT33721.1"/>
    <property type="molecule type" value="Genomic_DNA"/>
</dbReference>